<dbReference type="Gene3D" id="3.10.20.310">
    <property type="entry name" value="membrane protein fhac"/>
    <property type="match status" value="5"/>
</dbReference>
<feature type="chain" id="PRO_5017432321" description="Outer membrane protein assembly factor BamA" evidence="8">
    <location>
        <begin position="26"/>
        <end position="535"/>
    </location>
</feature>
<dbReference type="GO" id="GO:0071709">
    <property type="term" value="P:membrane assembly"/>
    <property type="evidence" value="ECO:0007669"/>
    <property type="project" value="InterPro"/>
</dbReference>
<evidence type="ECO:0000313" key="11">
    <source>
        <dbReference type="Proteomes" id="UP000266389"/>
    </source>
</evidence>
<dbReference type="Pfam" id="PF07244">
    <property type="entry name" value="POTRA"/>
    <property type="match status" value="4"/>
</dbReference>
<keyword evidence="2" id="KW-1134">Transmembrane beta strand</keyword>
<evidence type="ECO:0000256" key="5">
    <source>
        <dbReference type="ARBA" id="ARBA00023136"/>
    </source>
</evidence>
<dbReference type="InterPro" id="IPR039910">
    <property type="entry name" value="D15-like"/>
</dbReference>
<evidence type="ECO:0000256" key="2">
    <source>
        <dbReference type="ARBA" id="ARBA00022452"/>
    </source>
</evidence>
<dbReference type="GO" id="GO:0009279">
    <property type="term" value="C:cell outer membrane"/>
    <property type="evidence" value="ECO:0007669"/>
    <property type="project" value="UniProtKB-UniRule"/>
</dbReference>
<organism evidence="10 11">
    <name type="scientific">Candidatus Thermochlorobacter aerophilus</name>
    <dbReference type="NCBI Taxonomy" id="1868324"/>
    <lineage>
        <taxon>Bacteria</taxon>
        <taxon>Pseudomonadati</taxon>
        <taxon>Chlorobiota</taxon>
        <taxon>Chlorobiia</taxon>
        <taxon>Chlorobiales</taxon>
        <taxon>Candidatus Thermochlorobacteriaceae</taxon>
        <taxon>Candidatus Thermochlorobacter</taxon>
    </lineage>
</organism>
<feature type="signal peptide" evidence="8">
    <location>
        <begin position="1"/>
        <end position="25"/>
    </location>
</feature>
<gene>
    <name evidence="10" type="primary">bamA</name>
    <name evidence="10" type="ORF">D0433_10130</name>
</gene>
<comment type="caution">
    <text evidence="10">The sequence shown here is derived from an EMBL/GenBank/DDBJ whole genome shotgun (WGS) entry which is preliminary data.</text>
</comment>
<dbReference type="InterPro" id="IPR010827">
    <property type="entry name" value="BamA/TamA_POTRA"/>
</dbReference>
<feature type="domain" description="POTRA" evidence="9">
    <location>
        <begin position="380"/>
        <end position="455"/>
    </location>
</feature>
<keyword evidence="3" id="KW-0812">Transmembrane</keyword>
<evidence type="ECO:0000256" key="1">
    <source>
        <dbReference type="ARBA" id="ARBA00004370"/>
    </source>
</evidence>
<evidence type="ECO:0000256" key="3">
    <source>
        <dbReference type="ARBA" id="ARBA00022692"/>
    </source>
</evidence>
<protein>
    <recommendedName>
        <fullName evidence="7">Outer membrane protein assembly factor BamA</fullName>
    </recommendedName>
</protein>
<feature type="domain" description="POTRA" evidence="9">
    <location>
        <begin position="294"/>
        <end position="377"/>
    </location>
</feature>
<evidence type="ECO:0000259" key="9">
    <source>
        <dbReference type="PROSITE" id="PS51779"/>
    </source>
</evidence>
<dbReference type="InterPro" id="IPR023707">
    <property type="entry name" value="OM_assembly_BamA"/>
</dbReference>
<dbReference type="InterPro" id="IPR011050">
    <property type="entry name" value="Pectin_lyase_fold/virulence"/>
</dbReference>
<dbReference type="AlphaFoldDB" id="A0A395LYK5"/>
<keyword evidence="5" id="KW-0472">Membrane</keyword>
<keyword evidence="4 8" id="KW-0732">Signal</keyword>
<evidence type="ECO:0000256" key="7">
    <source>
        <dbReference type="NCBIfam" id="TIGR03303"/>
    </source>
</evidence>
<evidence type="ECO:0000256" key="4">
    <source>
        <dbReference type="ARBA" id="ARBA00022729"/>
    </source>
</evidence>
<dbReference type="SUPFAM" id="SSF51126">
    <property type="entry name" value="Pectin lyase-like"/>
    <property type="match status" value="1"/>
</dbReference>
<dbReference type="Gene3D" id="2.40.160.50">
    <property type="entry name" value="membrane protein fhac: a member of the omp85/tpsb transporter family"/>
    <property type="match status" value="1"/>
</dbReference>
<evidence type="ECO:0000313" key="10">
    <source>
        <dbReference type="EMBL" id="RFM23582.1"/>
    </source>
</evidence>
<accession>A0A395LYK5</accession>
<sequence>MRLRTSYIYAVLCFAFLSPSSVLFAQSFDTLRIVEPELESLEPRQYRVLGVRVQGLTTLEERDVLARFPIEVGKTLTVPGPELSDAIKRLWRQRLFSDIKVEIEQQTFEGVFLVVVVREYPVLAEIIFEGNRTFSNEDLLKKVQLVRGATLTDQALESALQRLKRFYEEEGYLLTDIRYEVKENASGRATVYFYIQESSYVTIERITWKGNKAFDNWSLNWYLEETKENNWWRNIFGRPRFDRKKFEEDKQKIINNVYRANGYRDARIISDSVYYSEDRTKLFIDITISEGPRYVIRNVKFEGNTVYPSELLEAVFGIKKGDVYNQKKIEERLRFSQEGGDISSLYLDRGYLAMRPDLEETVVAGDSVDLRIYISEGNPFRIRRVNIKGNTKTKDHVIRRELYTIPGDLFSRENIIRSIRQLAQLNYFDSEKINPDVQPLLQTEEVDITYELIEKQTDTFNASAGFSALLGFTGAIGFTFNNFSLQDITRGDAYTPLPHGDGQRLDLQWQFGRFNFNVLSLSFSEPWAFGTPTTL</sequence>
<dbReference type="InterPro" id="IPR034746">
    <property type="entry name" value="POTRA"/>
</dbReference>
<keyword evidence="6" id="KW-0998">Cell outer membrane</keyword>
<dbReference type="PANTHER" id="PTHR12815">
    <property type="entry name" value="SORTING AND ASSEMBLY MACHINERY SAMM50 PROTEIN FAMILY MEMBER"/>
    <property type="match status" value="1"/>
</dbReference>
<reference evidence="10 11" key="1">
    <citation type="journal article" date="2011" name="ISME J.">
        <title>Community ecology of hot spring cyanobacterial mats: predominant populations and their functional potential.</title>
        <authorList>
            <person name="Klatt C.G."/>
            <person name="Wood J.M."/>
            <person name="Rusch D.B."/>
            <person name="Bateson M.M."/>
            <person name="Hamamura N."/>
            <person name="Heidelberg J.F."/>
            <person name="Grossman A.R."/>
            <person name="Bhaya D."/>
            <person name="Cohan F.M."/>
            <person name="Kuhl M."/>
            <person name="Bryant D.A."/>
            <person name="Ward D.M."/>
        </authorList>
    </citation>
    <scope>NUCLEOTIDE SEQUENCE [LARGE SCALE GENOMIC DNA]</scope>
    <source>
        <strain evidence="10">OS</strain>
    </source>
</reference>
<dbReference type="EMBL" id="PHFL01000061">
    <property type="protein sequence ID" value="RFM23582.1"/>
    <property type="molecule type" value="Genomic_DNA"/>
</dbReference>
<evidence type="ECO:0000256" key="8">
    <source>
        <dbReference type="SAM" id="SignalP"/>
    </source>
</evidence>
<dbReference type="NCBIfam" id="TIGR03303">
    <property type="entry name" value="OM_YaeT"/>
    <property type="match status" value="1"/>
</dbReference>
<dbReference type="PROSITE" id="PS51779">
    <property type="entry name" value="POTRA"/>
    <property type="match status" value="3"/>
</dbReference>
<evidence type="ECO:0000256" key="6">
    <source>
        <dbReference type="ARBA" id="ARBA00023237"/>
    </source>
</evidence>
<name>A0A395LYK5_9BACT</name>
<dbReference type="PANTHER" id="PTHR12815:SF47">
    <property type="entry name" value="TRANSLOCATION AND ASSEMBLY MODULE SUBUNIT TAMA"/>
    <property type="match status" value="1"/>
</dbReference>
<proteinExistence type="predicted"/>
<comment type="subcellular location">
    <subcellularLocation>
        <location evidence="1">Membrane</location>
    </subcellularLocation>
</comment>
<dbReference type="Proteomes" id="UP000266389">
    <property type="component" value="Unassembled WGS sequence"/>
</dbReference>
<feature type="domain" description="POTRA" evidence="9">
    <location>
        <begin position="46"/>
        <end position="120"/>
    </location>
</feature>